<evidence type="ECO:0000313" key="1">
    <source>
        <dbReference type="EMBL" id="MBW0496711.1"/>
    </source>
</evidence>
<organism evidence="1 2">
    <name type="scientific">Austropuccinia psidii MF-1</name>
    <dbReference type="NCBI Taxonomy" id="1389203"/>
    <lineage>
        <taxon>Eukaryota</taxon>
        <taxon>Fungi</taxon>
        <taxon>Dikarya</taxon>
        <taxon>Basidiomycota</taxon>
        <taxon>Pucciniomycotina</taxon>
        <taxon>Pucciniomycetes</taxon>
        <taxon>Pucciniales</taxon>
        <taxon>Sphaerophragmiaceae</taxon>
        <taxon>Austropuccinia</taxon>
    </lineage>
</organism>
<dbReference type="Proteomes" id="UP000765509">
    <property type="component" value="Unassembled WGS sequence"/>
</dbReference>
<proteinExistence type="predicted"/>
<dbReference type="PANTHER" id="PTHR10492:SF57">
    <property type="entry name" value="ATP-DEPENDENT DNA HELICASE"/>
    <property type="match status" value="1"/>
</dbReference>
<dbReference type="PANTHER" id="PTHR10492">
    <property type="match status" value="1"/>
</dbReference>
<comment type="caution">
    <text evidence="1">The sequence shown here is derived from an EMBL/GenBank/DDBJ whole genome shotgun (WGS) entry which is preliminary data.</text>
</comment>
<name>A0A9Q3D4E4_9BASI</name>
<reference evidence="1" key="1">
    <citation type="submission" date="2021-03" db="EMBL/GenBank/DDBJ databases">
        <title>Draft genome sequence of rust myrtle Austropuccinia psidii MF-1, a brazilian biotype.</title>
        <authorList>
            <person name="Quecine M.C."/>
            <person name="Pachon D.M.R."/>
            <person name="Bonatelli M.L."/>
            <person name="Correr F.H."/>
            <person name="Franceschini L.M."/>
            <person name="Leite T.F."/>
            <person name="Margarido G.R.A."/>
            <person name="Almeida C.A."/>
            <person name="Ferrarezi J.A."/>
            <person name="Labate C.A."/>
        </authorList>
    </citation>
    <scope>NUCLEOTIDE SEQUENCE</scope>
    <source>
        <strain evidence="1">MF-1</strain>
    </source>
</reference>
<sequence>MGGILDHQRFNLSNREPTIQHLLHHLEKKQLVYFQDKEGDINQVMTGSAECTTLTDFFRLNRRNAIGKGISARKLLYHELPQYFYWGKKKKQWFGRIKSRGTVGRLFFARISEGECYYLQLLLLHRKNMQSFQDLARVNGFLHPTFRGAAEAAGLLVSDKNYSSCITEASGFMTGSALRQMFAILLVHSPPSNPTSLLTEHLGSLSDDCKYKLQELNFARNRKLLLILIGT</sequence>
<dbReference type="EMBL" id="AVOT02013777">
    <property type="protein sequence ID" value="MBW0496711.1"/>
    <property type="molecule type" value="Genomic_DNA"/>
</dbReference>
<gene>
    <name evidence="1" type="ORF">O181_036426</name>
</gene>
<protein>
    <submittedName>
        <fullName evidence="1">Uncharacterized protein</fullName>
    </submittedName>
</protein>
<accession>A0A9Q3D4E4</accession>
<dbReference type="OrthoDB" id="1728974at2759"/>
<keyword evidence="2" id="KW-1185">Reference proteome</keyword>
<evidence type="ECO:0000313" key="2">
    <source>
        <dbReference type="Proteomes" id="UP000765509"/>
    </source>
</evidence>
<dbReference type="AlphaFoldDB" id="A0A9Q3D4E4"/>